<dbReference type="GO" id="GO:0071555">
    <property type="term" value="P:cell wall organization"/>
    <property type="evidence" value="ECO:0007669"/>
    <property type="project" value="UniProtKB-KW"/>
</dbReference>
<evidence type="ECO:0000256" key="3">
    <source>
        <dbReference type="ARBA" id="ARBA00022801"/>
    </source>
</evidence>
<proteinExistence type="predicted"/>
<evidence type="ECO:0000256" key="4">
    <source>
        <dbReference type="ARBA" id="ARBA00023316"/>
    </source>
</evidence>
<evidence type="ECO:0000256" key="1">
    <source>
        <dbReference type="ARBA" id="ARBA00001561"/>
    </source>
</evidence>
<dbReference type="SMART" id="SM00644">
    <property type="entry name" value="Ami_2"/>
    <property type="match status" value="1"/>
</dbReference>
<comment type="catalytic activity">
    <reaction evidence="1">
        <text>Hydrolyzes the link between N-acetylmuramoyl residues and L-amino acid residues in certain cell-wall glycopeptides.</text>
        <dbReference type="EC" id="3.5.1.28"/>
    </reaction>
</comment>
<dbReference type="Pfam" id="PF05257">
    <property type="entry name" value="CHAP"/>
    <property type="match status" value="1"/>
</dbReference>
<reference evidence="6 7" key="1">
    <citation type="submission" date="2017-07" db="EMBL/GenBank/DDBJ databases">
        <title>Streptococcus pluranimalium as cause of bovine abortion.</title>
        <authorList>
            <person name="Rodriguez Campos S."/>
            <person name="Gobeli Brawand S."/>
            <person name="Brodard I."/>
            <person name="Rychener L."/>
            <person name="Perreten V."/>
        </authorList>
    </citation>
    <scope>NUCLEOTIDE SEQUENCE [LARGE SCALE GENOMIC DNA]</scope>
    <source>
        <strain evidence="6 7">14A0014</strain>
    </source>
</reference>
<dbReference type="GO" id="GO:0009253">
    <property type="term" value="P:peptidoglycan catabolic process"/>
    <property type="evidence" value="ECO:0007669"/>
    <property type="project" value="InterPro"/>
</dbReference>
<dbReference type="InterPro" id="IPR007921">
    <property type="entry name" value="CHAP_dom"/>
</dbReference>
<gene>
    <name evidence="6" type="ORF">Sp14A_06350</name>
</gene>
<keyword evidence="3" id="KW-0378">Hydrolase</keyword>
<feature type="domain" description="Peptidase C51" evidence="5">
    <location>
        <begin position="1"/>
        <end position="144"/>
    </location>
</feature>
<evidence type="ECO:0000313" key="6">
    <source>
        <dbReference type="EMBL" id="AXJ12564.1"/>
    </source>
</evidence>
<organism evidence="6 7">
    <name type="scientific">Streptococcus pluranimalium</name>
    <dbReference type="NCBI Taxonomy" id="82348"/>
    <lineage>
        <taxon>Bacteria</taxon>
        <taxon>Bacillati</taxon>
        <taxon>Bacillota</taxon>
        <taxon>Bacilli</taxon>
        <taxon>Lactobacillales</taxon>
        <taxon>Streptococcaceae</taxon>
        <taxon>Streptococcus</taxon>
    </lineage>
</organism>
<dbReference type="PANTHER" id="PTHR30417">
    <property type="entry name" value="N-ACETYLMURAMOYL-L-ALANINE AMIDASE AMID"/>
    <property type="match status" value="1"/>
</dbReference>
<keyword evidence="4" id="KW-0961">Cell wall biogenesis/degradation</keyword>
<dbReference type="InterPro" id="IPR002502">
    <property type="entry name" value="Amidase_domain"/>
</dbReference>
<dbReference type="AlphaFoldDB" id="A0A345VIL2"/>
<dbReference type="InterPro" id="IPR051206">
    <property type="entry name" value="NAMLAA_amidase_2"/>
</dbReference>
<dbReference type="SUPFAM" id="SSF55846">
    <property type="entry name" value="N-acetylmuramoyl-L-alanine amidase-like"/>
    <property type="match status" value="1"/>
</dbReference>
<dbReference type="EC" id="3.5.1.28" evidence="2"/>
<dbReference type="EMBL" id="CP022601">
    <property type="protein sequence ID" value="AXJ12564.1"/>
    <property type="molecule type" value="Genomic_DNA"/>
</dbReference>
<dbReference type="InterPro" id="IPR036505">
    <property type="entry name" value="Amidase/PGRP_sf"/>
</dbReference>
<evidence type="ECO:0000259" key="5">
    <source>
        <dbReference type="PROSITE" id="PS50911"/>
    </source>
</evidence>
<dbReference type="Gene3D" id="3.90.1720.60">
    <property type="match status" value="1"/>
</dbReference>
<dbReference type="GO" id="GO:0008745">
    <property type="term" value="F:N-acetylmuramoyl-L-alanine amidase activity"/>
    <property type="evidence" value="ECO:0007669"/>
    <property type="project" value="UniProtKB-EC"/>
</dbReference>
<evidence type="ECO:0000313" key="7">
    <source>
        <dbReference type="Proteomes" id="UP000255411"/>
    </source>
</evidence>
<dbReference type="GO" id="GO:0009254">
    <property type="term" value="P:peptidoglycan turnover"/>
    <property type="evidence" value="ECO:0007669"/>
    <property type="project" value="TreeGrafter"/>
</dbReference>
<evidence type="ECO:0000256" key="2">
    <source>
        <dbReference type="ARBA" id="ARBA00011901"/>
    </source>
</evidence>
<dbReference type="Proteomes" id="UP000255411">
    <property type="component" value="Chromosome"/>
</dbReference>
<sequence>MATVTQALDAIRGRLGSTASVGNGECYGLASWYESMITPTSTVGLGAGVGNVTGAVGDTIKAANIGTAYNWTANGWTFGNDFAVGQIVTIKGTASNIYGHVVIVEKVDASTVTVLEQNYAGKRYPVRNVYNRAAYKQTVNHFINPPKSAGGSNMGAISQNGETYSSLTTHFNPNIMYSSLSKGVTGYSRLTIDRIVIHHNATTNKNVAMQTWYESSGNWTSAHYEVADNEIWGCVGEQYSAFHSGDATMNRRSIGIEHLNATGAPSWTISEGTYKSSAKLIADICKRYNIPIDAKHIIPHKQVSATACPGGIDMAKLIRMAQEVSKGVVVTKAATTQKPSGSFRVKVSVTDLNIRKSPSLKAGKNGIVKPGVYTITETKQADGYEWGKLKSGAGWIALKYTSRL</sequence>
<accession>A0A345VIL2</accession>
<dbReference type="Gene3D" id="3.40.80.10">
    <property type="entry name" value="Peptidoglycan recognition protein-like"/>
    <property type="match status" value="1"/>
</dbReference>
<dbReference type="CDD" id="cd06583">
    <property type="entry name" value="PGRP"/>
    <property type="match status" value="1"/>
</dbReference>
<name>A0A345VIL2_9STRE</name>
<dbReference type="PANTHER" id="PTHR30417:SF1">
    <property type="entry name" value="N-ACETYLMURAMOYL-L-ALANINE AMIDASE AMID"/>
    <property type="match status" value="1"/>
</dbReference>
<dbReference type="SUPFAM" id="SSF54001">
    <property type="entry name" value="Cysteine proteinases"/>
    <property type="match status" value="1"/>
</dbReference>
<dbReference type="PROSITE" id="PS50911">
    <property type="entry name" value="CHAP"/>
    <property type="match status" value="1"/>
</dbReference>
<dbReference type="RefSeq" id="WP_275895410.1">
    <property type="nucleotide sequence ID" value="NZ_CP022601.1"/>
</dbReference>
<dbReference type="InterPro" id="IPR038765">
    <property type="entry name" value="Papain-like_cys_pep_sf"/>
</dbReference>
<dbReference type="Pfam" id="PF01510">
    <property type="entry name" value="Amidase_2"/>
    <property type="match status" value="1"/>
</dbReference>
<protein>
    <recommendedName>
        <fullName evidence="2">N-acetylmuramoyl-L-alanine amidase</fullName>
        <ecNumber evidence="2">3.5.1.28</ecNumber>
    </recommendedName>
</protein>